<dbReference type="SUPFAM" id="SSF51445">
    <property type="entry name" value="(Trans)glycosidases"/>
    <property type="match status" value="1"/>
</dbReference>
<dbReference type="InterPro" id="IPR017853">
    <property type="entry name" value="GH"/>
</dbReference>
<dbReference type="InterPro" id="IPR051915">
    <property type="entry name" value="Cellulose_Degrad_GH3"/>
</dbReference>
<dbReference type="InterPro" id="IPR002772">
    <property type="entry name" value="Glyco_hydro_3_C"/>
</dbReference>
<evidence type="ECO:0000256" key="2">
    <source>
        <dbReference type="ARBA" id="ARBA00023295"/>
    </source>
</evidence>
<sequence>MFQGFVISDWAGIDQLTYPWHTNYTYSSLEGVIDMVMNNNFVQMTRIDDAIKRILRVKFQMGLFENPLTDYSLIKYLGILRTRTIDPETKVVYKKNPDSEFIKSNNFSYSIVMVKQTAYAECYGDSLNLTIPAPGPDIMTSVCASVKCVVVPVTGRPIVIQPYLDQMDALVAAWLPGTEGQGVADVLFGDYGFTGNLTRTWFKTVDQLSINVGDSHLKPVKA</sequence>
<dbReference type="PANTHER" id="PTHR30620:SF91">
    <property type="entry name" value="BETA-GLUCOSIDASE"/>
    <property type="match status" value="1"/>
</dbReference>
<evidence type="ECO:0000313" key="5">
    <source>
        <dbReference type="Proteomes" id="UP001234989"/>
    </source>
</evidence>
<dbReference type="AlphaFoldDB" id="A0AAF0U9X8"/>
<dbReference type="GO" id="GO:0008422">
    <property type="term" value="F:beta-glucosidase activity"/>
    <property type="evidence" value="ECO:0007669"/>
    <property type="project" value="TreeGrafter"/>
</dbReference>
<dbReference type="GO" id="GO:0009251">
    <property type="term" value="P:glucan catabolic process"/>
    <property type="evidence" value="ECO:0007669"/>
    <property type="project" value="TreeGrafter"/>
</dbReference>
<evidence type="ECO:0000256" key="1">
    <source>
        <dbReference type="ARBA" id="ARBA00022801"/>
    </source>
</evidence>
<dbReference type="InterPro" id="IPR036881">
    <property type="entry name" value="Glyco_hydro_3_C_sf"/>
</dbReference>
<protein>
    <recommendedName>
        <fullName evidence="3">Glycoside hydrolase family 3 C-terminal domain-containing protein</fullName>
    </recommendedName>
</protein>
<dbReference type="SUPFAM" id="SSF52279">
    <property type="entry name" value="Beta-D-glucan exohydrolase, C-terminal domain"/>
    <property type="match status" value="1"/>
</dbReference>
<feature type="domain" description="Glycoside hydrolase family 3 C-terminal" evidence="3">
    <location>
        <begin position="21"/>
        <end position="210"/>
    </location>
</feature>
<dbReference type="PANTHER" id="PTHR30620">
    <property type="entry name" value="PERIPLASMIC BETA-GLUCOSIDASE-RELATED"/>
    <property type="match status" value="1"/>
</dbReference>
<name>A0AAF0U9X8_SOLVR</name>
<dbReference type="Pfam" id="PF01915">
    <property type="entry name" value="Glyco_hydro_3_C"/>
    <property type="match status" value="1"/>
</dbReference>
<evidence type="ECO:0000259" key="3">
    <source>
        <dbReference type="Pfam" id="PF01915"/>
    </source>
</evidence>
<organism evidence="4 5">
    <name type="scientific">Solanum verrucosum</name>
    <dbReference type="NCBI Taxonomy" id="315347"/>
    <lineage>
        <taxon>Eukaryota</taxon>
        <taxon>Viridiplantae</taxon>
        <taxon>Streptophyta</taxon>
        <taxon>Embryophyta</taxon>
        <taxon>Tracheophyta</taxon>
        <taxon>Spermatophyta</taxon>
        <taxon>Magnoliopsida</taxon>
        <taxon>eudicotyledons</taxon>
        <taxon>Gunneridae</taxon>
        <taxon>Pentapetalae</taxon>
        <taxon>asterids</taxon>
        <taxon>lamiids</taxon>
        <taxon>Solanales</taxon>
        <taxon>Solanaceae</taxon>
        <taxon>Solanoideae</taxon>
        <taxon>Solaneae</taxon>
        <taxon>Solanum</taxon>
    </lineage>
</organism>
<keyword evidence="2" id="KW-0326">Glycosidase</keyword>
<dbReference type="EMBL" id="CP133619">
    <property type="protein sequence ID" value="WMV41774.1"/>
    <property type="molecule type" value="Genomic_DNA"/>
</dbReference>
<keyword evidence="5" id="KW-1185">Reference proteome</keyword>
<keyword evidence="1" id="KW-0378">Hydrolase</keyword>
<dbReference type="Gene3D" id="3.20.20.300">
    <property type="entry name" value="Glycoside hydrolase, family 3, N-terminal domain"/>
    <property type="match status" value="1"/>
</dbReference>
<proteinExistence type="predicted"/>
<dbReference type="Proteomes" id="UP001234989">
    <property type="component" value="Chromosome 8"/>
</dbReference>
<gene>
    <name evidence="4" type="ORF">MTR67_035159</name>
</gene>
<reference evidence="4" key="1">
    <citation type="submission" date="2023-08" db="EMBL/GenBank/DDBJ databases">
        <title>A de novo genome assembly of Solanum verrucosum Schlechtendal, a Mexican diploid species geographically isolated from the other diploid A-genome species in potato relatives.</title>
        <authorList>
            <person name="Hosaka K."/>
        </authorList>
    </citation>
    <scope>NUCLEOTIDE SEQUENCE</scope>
    <source>
        <tissue evidence="4">Young leaves</tissue>
    </source>
</reference>
<accession>A0AAF0U9X8</accession>
<dbReference type="Gene3D" id="3.40.50.1700">
    <property type="entry name" value="Glycoside hydrolase family 3 C-terminal domain"/>
    <property type="match status" value="1"/>
</dbReference>
<evidence type="ECO:0000313" key="4">
    <source>
        <dbReference type="EMBL" id="WMV41774.1"/>
    </source>
</evidence>
<dbReference type="InterPro" id="IPR036962">
    <property type="entry name" value="Glyco_hydro_3_N_sf"/>
</dbReference>